<dbReference type="InParanoid" id="F2UIC2"/>
<feature type="compositionally biased region" description="Basic and acidic residues" evidence="1">
    <location>
        <begin position="140"/>
        <end position="150"/>
    </location>
</feature>
<evidence type="ECO:0000313" key="3">
    <source>
        <dbReference type="Proteomes" id="UP000007799"/>
    </source>
</evidence>
<evidence type="ECO:0000256" key="1">
    <source>
        <dbReference type="SAM" id="MobiDB-lite"/>
    </source>
</evidence>
<accession>F2UIC2</accession>
<protein>
    <submittedName>
        <fullName evidence="2">Uncharacterized protein</fullName>
    </submittedName>
</protein>
<gene>
    <name evidence="2" type="ORF">PTSG_08219</name>
</gene>
<proteinExistence type="predicted"/>
<feature type="region of interest" description="Disordered" evidence="1">
    <location>
        <begin position="27"/>
        <end position="95"/>
    </location>
</feature>
<keyword evidence="3" id="KW-1185">Reference proteome</keyword>
<reference evidence="2" key="1">
    <citation type="submission" date="2009-08" db="EMBL/GenBank/DDBJ databases">
        <title>Annotation of Salpingoeca rosetta.</title>
        <authorList>
            <consortium name="The Broad Institute Genome Sequencing Platform"/>
            <person name="Russ C."/>
            <person name="Cuomo C."/>
            <person name="Burger G."/>
            <person name="Gray M.W."/>
            <person name="Holland P.W.H."/>
            <person name="King N."/>
            <person name="Lang F.B.F."/>
            <person name="Roger A.J."/>
            <person name="Ruiz-Trillo I."/>
            <person name="Young S.K."/>
            <person name="Zeng Q."/>
            <person name="Gargeya S."/>
            <person name="Alvarado L."/>
            <person name="Berlin A."/>
            <person name="Chapman S.B."/>
            <person name="Chen Z."/>
            <person name="Freedman E."/>
            <person name="Gellesch M."/>
            <person name="Goldberg J."/>
            <person name="Griggs A."/>
            <person name="Gujja S."/>
            <person name="Heilman E."/>
            <person name="Heiman D."/>
            <person name="Howarth C."/>
            <person name="Mehta T."/>
            <person name="Neiman D."/>
            <person name="Pearson M."/>
            <person name="Roberts A."/>
            <person name="Saif S."/>
            <person name="Shea T."/>
            <person name="Shenoy N."/>
            <person name="Sisk P."/>
            <person name="Stolte C."/>
            <person name="Sykes S."/>
            <person name="White J."/>
            <person name="Yandava C."/>
            <person name="Haas B."/>
            <person name="Nusbaum C."/>
            <person name="Birren B."/>
        </authorList>
    </citation>
    <scope>NUCLEOTIDE SEQUENCE [LARGE SCALE GENOMIC DNA]</scope>
    <source>
        <strain evidence="2">ATCC 50818</strain>
    </source>
</reference>
<feature type="region of interest" description="Disordered" evidence="1">
    <location>
        <begin position="110"/>
        <end position="205"/>
    </location>
</feature>
<name>F2UIC2_SALR5</name>
<dbReference type="KEGG" id="sre:PTSG_08219"/>
<feature type="compositionally biased region" description="Polar residues" evidence="1">
    <location>
        <begin position="40"/>
        <end position="56"/>
    </location>
</feature>
<sequence length="205" mass="22056">MSGTEQANVDALFAQFGLSAELARIKKQLQQDGRMKRPSPTGSKAPSPPVSHQDTTFEAVLQDLPGNNRPDLSDNCTLHSVLSNPGVRRDMTSISSSQFRKSFRFLEPAQDAYGITEGPSEVEHTRRTPSSQPQSQSQSRARESAEVKTEEQEEPPVVGRPVLTETDTTPRPMAKLRISLKGTTASVSGGGGERKRAKRGGGGAG</sequence>
<dbReference type="EMBL" id="GL832975">
    <property type="protein sequence ID" value="EGD76871.1"/>
    <property type="molecule type" value="Genomic_DNA"/>
</dbReference>
<dbReference type="GeneID" id="16071804"/>
<organism evidence="3">
    <name type="scientific">Salpingoeca rosetta (strain ATCC 50818 / BSB-021)</name>
    <dbReference type="NCBI Taxonomy" id="946362"/>
    <lineage>
        <taxon>Eukaryota</taxon>
        <taxon>Choanoflagellata</taxon>
        <taxon>Craspedida</taxon>
        <taxon>Salpingoecidae</taxon>
        <taxon>Salpingoeca</taxon>
    </lineage>
</organism>
<dbReference type="Proteomes" id="UP000007799">
    <property type="component" value="Unassembled WGS sequence"/>
</dbReference>
<dbReference type="RefSeq" id="XP_004991243.1">
    <property type="nucleotide sequence ID" value="XM_004991186.1"/>
</dbReference>
<dbReference type="AlphaFoldDB" id="F2UIC2"/>
<evidence type="ECO:0000313" key="2">
    <source>
        <dbReference type="EMBL" id="EGD76871.1"/>
    </source>
</evidence>
<feature type="compositionally biased region" description="Polar residues" evidence="1">
    <location>
        <begin position="74"/>
        <end position="83"/>
    </location>
</feature>
<feature type="compositionally biased region" description="Low complexity" evidence="1">
    <location>
        <begin position="128"/>
        <end position="139"/>
    </location>
</feature>